<evidence type="ECO:0000256" key="4">
    <source>
        <dbReference type="ARBA" id="ARBA00023016"/>
    </source>
</evidence>
<dbReference type="PANTHER" id="PTHR42749:SF1">
    <property type="entry name" value="CELL SHAPE-DETERMINING PROTEIN MREB"/>
    <property type="match status" value="1"/>
</dbReference>
<comment type="similarity">
    <text evidence="1">Belongs to the heat shock protein 70 family.</text>
</comment>
<accession>A0ABW2C442</accession>
<comment type="caution">
    <text evidence="8">The sequence shown here is derived from an EMBL/GenBank/DDBJ whole genome shotgun (WGS) entry which is preliminary data.</text>
</comment>
<keyword evidence="7" id="KW-0472">Membrane</keyword>
<name>A0ABW2C442_9PSEU</name>
<dbReference type="InterPro" id="IPR018181">
    <property type="entry name" value="Heat_shock_70_CS"/>
</dbReference>
<dbReference type="RefSeq" id="WP_345397408.1">
    <property type="nucleotide sequence ID" value="NZ_BAABLA010000027.1"/>
</dbReference>
<gene>
    <name evidence="8" type="ORF">ACFQGD_20990</name>
</gene>
<dbReference type="Gene3D" id="3.30.420.40">
    <property type="match status" value="2"/>
</dbReference>
<dbReference type="PANTHER" id="PTHR42749">
    <property type="entry name" value="CELL SHAPE-DETERMINING PROTEIN MREB"/>
    <property type="match status" value="1"/>
</dbReference>
<keyword evidence="9" id="KW-1185">Reference proteome</keyword>
<organism evidence="8 9">
    <name type="scientific">Haloechinothrix salitolerans</name>
    <dbReference type="NCBI Taxonomy" id="926830"/>
    <lineage>
        <taxon>Bacteria</taxon>
        <taxon>Bacillati</taxon>
        <taxon>Actinomycetota</taxon>
        <taxon>Actinomycetes</taxon>
        <taxon>Pseudonocardiales</taxon>
        <taxon>Pseudonocardiaceae</taxon>
        <taxon>Haloechinothrix</taxon>
    </lineage>
</organism>
<sequence>MRVLSVDLGTSTTVAVLADGTAPPRVVDVDGAATMPSAVFAEDDGAIVVGRDAERKARLDPTRFEPNPKRRIDEQRVTLGGDVISVSEALGAVLRRVLEEASRQLGGGQPDEVRLTHPAQWGQDRCAVLRAAARDAGVVGRLRLVPEPVAAAAHFASLPGRTLAPGQALAVYDLGAGTVDVAVVAADPDGGFRVLAEDGLADLGGIDVDEALLMHIGRQVSHTDPRRWQGVLRPTSVTERRARRMLRDDVKAAKEALSRHERTQVLMLEPFADVQLTRAELEALVRPAMLRGVELMARTLRAAGLSPGGLAGIALVGGSSRLPLVGSMISEKLGVVPVSMDQPEAAVAFGALRVAADHRSVPPRRPSAATISGPHAVPAARAEQHGMGQVGYAPAMPPGPHTGRATRPAVPGSGSSHPLVGFPAPRQPSTRSRVGRRLLLSGLAAVLVAAAIVGGVLLGGSATTYAAAECERQTETDARGFTGCLRQLAGSIAEHGDCAPRVSRELAPASRLGPIVGCATPGLPGGQLAYMHSESDADARDYAEAHLTALGTGLRVSARWRGNGLDGSYLAADDGDQRAVLVFMVSDRPLVGVLRQDTSGNAGADGELRRANALADYFEERIQPGE</sequence>
<evidence type="ECO:0000256" key="1">
    <source>
        <dbReference type="ARBA" id="ARBA00007381"/>
    </source>
</evidence>
<keyword evidence="7" id="KW-1133">Transmembrane helix</keyword>
<evidence type="ECO:0000256" key="7">
    <source>
        <dbReference type="SAM" id="Phobius"/>
    </source>
</evidence>
<evidence type="ECO:0000256" key="3">
    <source>
        <dbReference type="ARBA" id="ARBA00022840"/>
    </source>
</evidence>
<keyword evidence="5" id="KW-0143">Chaperone</keyword>
<evidence type="ECO:0000313" key="8">
    <source>
        <dbReference type="EMBL" id="MFC6869619.1"/>
    </source>
</evidence>
<keyword evidence="4" id="KW-0346">Stress response</keyword>
<dbReference type="PRINTS" id="PR00301">
    <property type="entry name" value="HEATSHOCK70"/>
</dbReference>
<reference evidence="9" key="1">
    <citation type="journal article" date="2019" name="Int. J. Syst. Evol. Microbiol.">
        <title>The Global Catalogue of Microorganisms (GCM) 10K type strain sequencing project: providing services to taxonomists for standard genome sequencing and annotation.</title>
        <authorList>
            <consortium name="The Broad Institute Genomics Platform"/>
            <consortium name="The Broad Institute Genome Sequencing Center for Infectious Disease"/>
            <person name="Wu L."/>
            <person name="Ma J."/>
        </authorList>
    </citation>
    <scope>NUCLEOTIDE SEQUENCE [LARGE SCALE GENOMIC DNA]</scope>
    <source>
        <strain evidence="9">KCTC 32255</strain>
    </source>
</reference>
<evidence type="ECO:0000256" key="2">
    <source>
        <dbReference type="ARBA" id="ARBA00022741"/>
    </source>
</evidence>
<keyword evidence="3" id="KW-0067">ATP-binding</keyword>
<proteinExistence type="inferred from homology"/>
<dbReference type="Proteomes" id="UP001596337">
    <property type="component" value="Unassembled WGS sequence"/>
</dbReference>
<dbReference type="InterPro" id="IPR043129">
    <property type="entry name" value="ATPase_NBD"/>
</dbReference>
<feature type="transmembrane region" description="Helical" evidence="7">
    <location>
        <begin position="438"/>
        <end position="460"/>
    </location>
</feature>
<feature type="region of interest" description="Disordered" evidence="6">
    <location>
        <begin position="389"/>
        <end position="430"/>
    </location>
</feature>
<dbReference type="InterPro" id="IPR013126">
    <property type="entry name" value="Hsp_70_fam"/>
</dbReference>
<evidence type="ECO:0000313" key="9">
    <source>
        <dbReference type="Proteomes" id="UP001596337"/>
    </source>
</evidence>
<keyword evidence="7" id="KW-0812">Transmembrane</keyword>
<evidence type="ECO:0000256" key="5">
    <source>
        <dbReference type="ARBA" id="ARBA00023186"/>
    </source>
</evidence>
<keyword evidence="2" id="KW-0547">Nucleotide-binding</keyword>
<evidence type="ECO:0000256" key="6">
    <source>
        <dbReference type="SAM" id="MobiDB-lite"/>
    </source>
</evidence>
<protein>
    <submittedName>
        <fullName evidence="8">Hsp70 family protein</fullName>
    </submittedName>
</protein>
<dbReference type="Pfam" id="PF00012">
    <property type="entry name" value="HSP70"/>
    <property type="match status" value="1"/>
</dbReference>
<dbReference type="PROSITE" id="PS01036">
    <property type="entry name" value="HSP70_3"/>
    <property type="match status" value="1"/>
</dbReference>
<dbReference type="EMBL" id="JBHSXX010000001">
    <property type="protein sequence ID" value="MFC6869619.1"/>
    <property type="molecule type" value="Genomic_DNA"/>
</dbReference>
<dbReference type="SUPFAM" id="SSF53067">
    <property type="entry name" value="Actin-like ATPase domain"/>
    <property type="match status" value="2"/>
</dbReference>
<dbReference type="Gene3D" id="3.90.640.10">
    <property type="entry name" value="Actin, Chain A, domain 4"/>
    <property type="match status" value="1"/>
</dbReference>